<dbReference type="STRING" id="312017.Q22WB1"/>
<keyword evidence="1" id="KW-1133">Transmembrane helix</keyword>
<protein>
    <submittedName>
        <fullName evidence="2">Syntaxin-73 protein, putative</fullName>
    </submittedName>
</protein>
<dbReference type="InParanoid" id="Q22WB1"/>
<dbReference type="RefSeq" id="XP_001009751.1">
    <property type="nucleotide sequence ID" value="XM_001009751.3"/>
</dbReference>
<keyword evidence="1" id="KW-0812">Transmembrane</keyword>
<reference evidence="3" key="1">
    <citation type="journal article" date="2006" name="PLoS Biol.">
        <title>Macronuclear genome sequence of the ciliate Tetrahymena thermophila, a model eukaryote.</title>
        <authorList>
            <person name="Eisen J.A."/>
            <person name="Coyne R.S."/>
            <person name="Wu M."/>
            <person name="Wu D."/>
            <person name="Thiagarajan M."/>
            <person name="Wortman J.R."/>
            <person name="Badger J.H."/>
            <person name="Ren Q."/>
            <person name="Amedeo P."/>
            <person name="Jones K.M."/>
            <person name="Tallon L.J."/>
            <person name="Delcher A.L."/>
            <person name="Salzberg S.L."/>
            <person name="Silva J.C."/>
            <person name="Haas B.J."/>
            <person name="Majoros W.H."/>
            <person name="Farzad M."/>
            <person name="Carlton J.M."/>
            <person name="Smith R.K. Jr."/>
            <person name="Garg J."/>
            <person name="Pearlman R.E."/>
            <person name="Karrer K.M."/>
            <person name="Sun L."/>
            <person name="Manning G."/>
            <person name="Elde N.C."/>
            <person name="Turkewitz A.P."/>
            <person name="Asai D.J."/>
            <person name="Wilkes D.E."/>
            <person name="Wang Y."/>
            <person name="Cai H."/>
            <person name="Collins K."/>
            <person name="Stewart B.A."/>
            <person name="Lee S.R."/>
            <person name="Wilamowska K."/>
            <person name="Weinberg Z."/>
            <person name="Ruzzo W.L."/>
            <person name="Wloga D."/>
            <person name="Gaertig J."/>
            <person name="Frankel J."/>
            <person name="Tsao C.-C."/>
            <person name="Gorovsky M.A."/>
            <person name="Keeling P.J."/>
            <person name="Waller R.F."/>
            <person name="Patron N.J."/>
            <person name="Cherry J.M."/>
            <person name="Stover N.A."/>
            <person name="Krieger C.J."/>
            <person name="del Toro C."/>
            <person name="Ryder H.F."/>
            <person name="Williamson S.C."/>
            <person name="Barbeau R.A."/>
            <person name="Hamilton E.P."/>
            <person name="Orias E."/>
        </authorList>
    </citation>
    <scope>NUCLEOTIDE SEQUENCE [LARGE SCALE GENOMIC DNA]</scope>
    <source>
        <strain evidence="3">SB210</strain>
    </source>
</reference>
<dbReference type="Proteomes" id="UP000009168">
    <property type="component" value="Unassembled WGS sequence"/>
</dbReference>
<feature type="transmembrane region" description="Helical" evidence="1">
    <location>
        <begin position="243"/>
        <end position="264"/>
    </location>
</feature>
<dbReference type="KEGG" id="tet:TTHERM_00158230"/>
<evidence type="ECO:0000313" key="3">
    <source>
        <dbReference type="Proteomes" id="UP000009168"/>
    </source>
</evidence>
<dbReference type="AlphaFoldDB" id="Q22WB1"/>
<dbReference type="EMBL" id="GG662820">
    <property type="protein sequence ID" value="EAR89506.1"/>
    <property type="molecule type" value="Genomic_DNA"/>
</dbReference>
<dbReference type="OMA" id="QHTIDQC"/>
<dbReference type="eggNOG" id="ENOG502R2RE">
    <property type="taxonomic scope" value="Eukaryota"/>
</dbReference>
<dbReference type="HOGENOM" id="CLU_1051622_0_0_1"/>
<gene>
    <name evidence="2" type="ORF">TTHERM_00158230</name>
</gene>
<keyword evidence="3" id="KW-1185">Reference proteome</keyword>
<dbReference type="GeneID" id="7835211"/>
<evidence type="ECO:0000313" key="2">
    <source>
        <dbReference type="EMBL" id="EAR89506.1"/>
    </source>
</evidence>
<sequence length="265" mass="31115">MSSKISYLLEKLYDMDRKLGGKEYIDEKKKNYDEFTGLKDVVIQLFFDIQKKIDQKQLFQTRNTELIKLEFEIKNKMVVCNQNIVKMNDYLKKNRSKDENLFQKRQKIYDNLHQQYITLNNLLFKNDNDISSYDDNNTINDSSAKIGFQSRQKGARRDLTDLEKNQMREIEEQDQLQEKILDQLNDGVLNLKAKAEKIGESIQHTIDQCKQLEAEMTKTETVLINSNDKLKSIVKAYRSPSKCCLDFVLIIILIGLGVAIYYQLK</sequence>
<keyword evidence="1" id="KW-0472">Membrane</keyword>
<accession>Q22WB1</accession>
<evidence type="ECO:0000256" key="1">
    <source>
        <dbReference type="SAM" id="Phobius"/>
    </source>
</evidence>
<organism evidence="2 3">
    <name type="scientific">Tetrahymena thermophila (strain SB210)</name>
    <dbReference type="NCBI Taxonomy" id="312017"/>
    <lineage>
        <taxon>Eukaryota</taxon>
        <taxon>Sar</taxon>
        <taxon>Alveolata</taxon>
        <taxon>Ciliophora</taxon>
        <taxon>Intramacronucleata</taxon>
        <taxon>Oligohymenophorea</taxon>
        <taxon>Hymenostomatida</taxon>
        <taxon>Tetrahymenina</taxon>
        <taxon>Tetrahymenidae</taxon>
        <taxon>Tetrahymena</taxon>
    </lineage>
</organism>
<proteinExistence type="predicted"/>
<name>Q22WB1_TETTS</name>